<comment type="similarity">
    <text evidence="2 5">Belongs to the AB hydrolase superfamily. Lipase family.</text>
</comment>
<dbReference type="SMR" id="B4MEV5"/>
<sequence>MTPLAWLLPLLVTLSVASGQNATGAARRSPAARRLQLNQLQNQLRGLVFGLPLDISVSTLTYICSTIMDLGLVQPKVIPDMSLMNFQLRPDACTNISIPLTQARELWNTTGFHQDRPTVIFITGWGTSIDRSNSGPVAKAYACRNDSNFVVLDAANFITTLYSWSALNTEAIGLYVAQALLQLDREYVETSVHVIGHSLGAQIAGSTGRNYKLLTGGSMLTRVTGLDPANPCFYDGNELPGVRSGDAKYVDTIISNPGIAGTADSTGDGSFFVQGLSHLKSGCSGVSAVSCSHQRAVDYYVESVYPNNTGNFLGRRCENYVDLWTGKTCSDTNPAIMGYAATDLGTFYVDANAAEPYGTHADLETFTSAQSTCGTCNAES</sequence>
<evidence type="ECO:0000256" key="6">
    <source>
        <dbReference type="SAM" id="SignalP"/>
    </source>
</evidence>
<feature type="signal peptide" evidence="6">
    <location>
        <begin position="1"/>
        <end position="19"/>
    </location>
</feature>
<protein>
    <recommendedName>
        <fullName evidence="7">Lipase domain-containing protein</fullName>
    </recommendedName>
</protein>
<dbReference type="eggNOG" id="ENOG502SRF1">
    <property type="taxonomic scope" value="Eukaryota"/>
</dbReference>
<evidence type="ECO:0000313" key="9">
    <source>
        <dbReference type="Proteomes" id="UP000008792"/>
    </source>
</evidence>
<dbReference type="KEGG" id="dvi:6636151"/>
<name>B4MEV5_DROVI</name>
<dbReference type="InterPro" id="IPR013818">
    <property type="entry name" value="Lipase"/>
</dbReference>
<evidence type="ECO:0000256" key="1">
    <source>
        <dbReference type="ARBA" id="ARBA00004613"/>
    </source>
</evidence>
<dbReference type="HOGENOM" id="CLU_027171_2_1_1"/>
<dbReference type="OMA" id="IPDMSRM"/>
<dbReference type="Proteomes" id="UP000008792">
    <property type="component" value="Unassembled WGS sequence"/>
</dbReference>
<dbReference type="PRINTS" id="PR00821">
    <property type="entry name" value="TAGLIPASE"/>
</dbReference>
<evidence type="ECO:0000313" key="8">
    <source>
        <dbReference type="EMBL" id="EDW63080.1"/>
    </source>
</evidence>
<dbReference type="FunCoup" id="B4MEV5">
    <property type="interactions" value="15"/>
</dbReference>
<dbReference type="GO" id="GO:0017171">
    <property type="term" value="F:serine hydrolase activity"/>
    <property type="evidence" value="ECO:0007669"/>
    <property type="project" value="TreeGrafter"/>
</dbReference>
<dbReference type="EMBL" id="CH940664">
    <property type="protein sequence ID" value="EDW63080.1"/>
    <property type="molecule type" value="Genomic_DNA"/>
</dbReference>
<dbReference type="InParanoid" id="B4MEV5"/>
<reference evidence="8 9" key="1">
    <citation type="journal article" date="2007" name="Nature">
        <title>Evolution of genes and genomes on the Drosophila phylogeny.</title>
        <authorList>
            <consortium name="Drosophila 12 Genomes Consortium"/>
            <person name="Clark A.G."/>
            <person name="Eisen M.B."/>
            <person name="Smith D.R."/>
            <person name="Bergman C.M."/>
            <person name="Oliver B."/>
            <person name="Markow T.A."/>
            <person name="Kaufman T.C."/>
            <person name="Kellis M."/>
            <person name="Gelbart W."/>
            <person name="Iyer V.N."/>
            <person name="Pollard D.A."/>
            <person name="Sackton T.B."/>
            <person name="Larracuente A.M."/>
            <person name="Singh N.D."/>
            <person name="Abad J.P."/>
            <person name="Abt D.N."/>
            <person name="Adryan B."/>
            <person name="Aguade M."/>
            <person name="Akashi H."/>
            <person name="Anderson W.W."/>
            <person name="Aquadro C.F."/>
            <person name="Ardell D.H."/>
            <person name="Arguello R."/>
            <person name="Artieri C.G."/>
            <person name="Barbash D.A."/>
            <person name="Barker D."/>
            <person name="Barsanti P."/>
            <person name="Batterham P."/>
            <person name="Batzoglou S."/>
            <person name="Begun D."/>
            <person name="Bhutkar A."/>
            <person name="Blanco E."/>
            <person name="Bosak S.A."/>
            <person name="Bradley R.K."/>
            <person name="Brand A.D."/>
            <person name="Brent M.R."/>
            <person name="Brooks A.N."/>
            <person name="Brown R.H."/>
            <person name="Butlin R.K."/>
            <person name="Caggese C."/>
            <person name="Calvi B.R."/>
            <person name="Bernardo de Carvalho A."/>
            <person name="Caspi A."/>
            <person name="Castrezana S."/>
            <person name="Celniker S.E."/>
            <person name="Chang J.L."/>
            <person name="Chapple C."/>
            <person name="Chatterji S."/>
            <person name="Chinwalla A."/>
            <person name="Civetta A."/>
            <person name="Clifton S.W."/>
            <person name="Comeron J.M."/>
            <person name="Costello J.C."/>
            <person name="Coyne J.A."/>
            <person name="Daub J."/>
            <person name="David R.G."/>
            <person name="Delcher A.L."/>
            <person name="Delehaunty K."/>
            <person name="Do C.B."/>
            <person name="Ebling H."/>
            <person name="Edwards K."/>
            <person name="Eickbush T."/>
            <person name="Evans J.D."/>
            <person name="Filipski A."/>
            <person name="Findeiss S."/>
            <person name="Freyhult E."/>
            <person name="Fulton L."/>
            <person name="Fulton R."/>
            <person name="Garcia A.C."/>
            <person name="Gardiner A."/>
            <person name="Garfield D.A."/>
            <person name="Garvin B.E."/>
            <person name="Gibson G."/>
            <person name="Gilbert D."/>
            <person name="Gnerre S."/>
            <person name="Godfrey J."/>
            <person name="Good R."/>
            <person name="Gotea V."/>
            <person name="Gravely B."/>
            <person name="Greenberg A.J."/>
            <person name="Griffiths-Jones S."/>
            <person name="Gross S."/>
            <person name="Guigo R."/>
            <person name="Gustafson E.A."/>
            <person name="Haerty W."/>
            <person name="Hahn M.W."/>
            <person name="Halligan D.L."/>
            <person name="Halpern A.L."/>
            <person name="Halter G.M."/>
            <person name="Han M.V."/>
            <person name="Heger A."/>
            <person name="Hillier L."/>
            <person name="Hinrichs A.S."/>
            <person name="Holmes I."/>
            <person name="Hoskins R.A."/>
            <person name="Hubisz M.J."/>
            <person name="Hultmark D."/>
            <person name="Huntley M.A."/>
            <person name="Jaffe D.B."/>
            <person name="Jagadeeshan S."/>
            <person name="Jeck W.R."/>
            <person name="Johnson J."/>
            <person name="Jones C.D."/>
            <person name="Jordan W.C."/>
            <person name="Karpen G.H."/>
            <person name="Kataoka E."/>
            <person name="Keightley P.D."/>
            <person name="Kheradpour P."/>
            <person name="Kirkness E.F."/>
            <person name="Koerich L.B."/>
            <person name="Kristiansen K."/>
            <person name="Kudrna D."/>
            <person name="Kulathinal R.J."/>
            <person name="Kumar S."/>
            <person name="Kwok R."/>
            <person name="Lander E."/>
            <person name="Langley C.H."/>
            <person name="Lapoint R."/>
            <person name="Lazzaro B.P."/>
            <person name="Lee S.J."/>
            <person name="Levesque L."/>
            <person name="Li R."/>
            <person name="Lin C.F."/>
            <person name="Lin M.F."/>
            <person name="Lindblad-Toh K."/>
            <person name="Llopart A."/>
            <person name="Long M."/>
            <person name="Low L."/>
            <person name="Lozovsky E."/>
            <person name="Lu J."/>
            <person name="Luo M."/>
            <person name="Machado C.A."/>
            <person name="Makalowski W."/>
            <person name="Marzo M."/>
            <person name="Matsuda M."/>
            <person name="Matzkin L."/>
            <person name="McAllister B."/>
            <person name="McBride C.S."/>
            <person name="McKernan B."/>
            <person name="McKernan K."/>
            <person name="Mendez-Lago M."/>
            <person name="Minx P."/>
            <person name="Mollenhauer M.U."/>
            <person name="Montooth K."/>
            <person name="Mount S.M."/>
            <person name="Mu X."/>
            <person name="Myers E."/>
            <person name="Negre B."/>
            <person name="Newfeld S."/>
            <person name="Nielsen R."/>
            <person name="Noor M.A."/>
            <person name="O'Grady P."/>
            <person name="Pachter L."/>
            <person name="Papaceit M."/>
            <person name="Parisi M.J."/>
            <person name="Parisi M."/>
            <person name="Parts L."/>
            <person name="Pedersen J.S."/>
            <person name="Pesole G."/>
            <person name="Phillippy A.M."/>
            <person name="Ponting C.P."/>
            <person name="Pop M."/>
            <person name="Porcelli D."/>
            <person name="Powell J.R."/>
            <person name="Prohaska S."/>
            <person name="Pruitt K."/>
            <person name="Puig M."/>
            <person name="Quesneville H."/>
            <person name="Ram K.R."/>
            <person name="Rand D."/>
            <person name="Rasmussen M.D."/>
            <person name="Reed L.K."/>
            <person name="Reenan R."/>
            <person name="Reily A."/>
            <person name="Remington K.A."/>
            <person name="Rieger T.T."/>
            <person name="Ritchie M.G."/>
            <person name="Robin C."/>
            <person name="Rogers Y.H."/>
            <person name="Rohde C."/>
            <person name="Rozas J."/>
            <person name="Rubenfield M.J."/>
            <person name="Ruiz A."/>
            <person name="Russo S."/>
            <person name="Salzberg S.L."/>
            <person name="Sanchez-Gracia A."/>
            <person name="Saranga D.J."/>
            <person name="Sato H."/>
            <person name="Schaeffer S.W."/>
            <person name="Schatz M.C."/>
            <person name="Schlenke T."/>
            <person name="Schwartz R."/>
            <person name="Segarra C."/>
            <person name="Singh R.S."/>
            <person name="Sirot L."/>
            <person name="Sirota M."/>
            <person name="Sisneros N.B."/>
            <person name="Smith C.D."/>
            <person name="Smith T.F."/>
            <person name="Spieth J."/>
            <person name="Stage D.E."/>
            <person name="Stark A."/>
            <person name="Stephan W."/>
            <person name="Strausberg R.L."/>
            <person name="Strempel S."/>
            <person name="Sturgill D."/>
            <person name="Sutton G."/>
            <person name="Sutton G.G."/>
            <person name="Tao W."/>
            <person name="Teichmann S."/>
            <person name="Tobari Y.N."/>
            <person name="Tomimura Y."/>
            <person name="Tsolas J.M."/>
            <person name="Valente V.L."/>
            <person name="Venter E."/>
            <person name="Venter J.C."/>
            <person name="Vicario S."/>
            <person name="Vieira F.G."/>
            <person name="Vilella A.J."/>
            <person name="Villasante A."/>
            <person name="Walenz B."/>
            <person name="Wang J."/>
            <person name="Wasserman M."/>
            <person name="Watts T."/>
            <person name="Wilson D."/>
            <person name="Wilson R.K."/>
            <person name="Wing R.A."/>
            <person name="Wolfner M.F."/>
            <person name="Wong A."/>
            <person name="Wong G.K."/>
            <person name="Wu C.I."/>
            <person name="Wu G."/>
            <person name="Yamamoto D."/>
            <person name="Yang H.P."/>
            <person name="Yang S.P."/>
            <person name="Yorke J.A."/>
            <person name="Yoshida K."/>
            <person name="Zdobnov E."/>
            <person name="Zhang P."/>
            <person name="Zhang Y."/>
            <person name="Zimin A.V."/>
            <person name="Baldwin J."/>
            <person name="Abdouelleil A."/>
            <person name="Abdulkadir J."/>
            <person name="Abebe A."/>
            <person name="Abera B."/>
            <person name="Abreu J."/>
            <person name="Acer S.C."/>
            <person name="Aftuck L."/>
            <person name="Alexander A."/>
            <person name="An P."/>
            <person name="Anderson E."/>
            <person name="Anderson S."/>
            <person name="Arachi H."/>
            <person name="Azer M."/>
            <person name="Bachantsang P."/>
            <person name="Barry A."/>
            <person name="Bayul T."/>
            <person name="Berlin A."/>
            <person name="Bessette D."/>
            <person name="Bloom T."/>
            <person name="Blye J."/>
            <person name="Boguslavskiy L."/>
            <person name="Bonnet C."/>
            <person name="Boukhgalter B."/>
            <person name="Bourzgui I."/>
            <person name="Brown A."/>
            <person name="Cahill P."/>
            <person name="Channer S."/>
            <person name="Cheshatsang Y."/>
            <person name="Chuda L."/>
            <person name="Citroen M."/>
            <person name="Collymore A."/>
            <person name="Cooke P."/>
            <person name="Costello M."/>
            <person name="D'Aco K."/>
            <person name="Daza R."/>
            <person name="De Haan G."/>
            <person name="DeGray S."/>
            <person name="DeMaso C."/>
            <person name="Dhargay N."/>
            <person name="Dooley K."/>
            <person name="Dooley E."/>
            <person name="Doricent M."/>
            <person name="Dorje P."/>
            <person name="Dorjee K."/>
            <person name="Dupes A."/>
            <person name="Elong R."/>
            <person name="Falk J."/>
            <person name="Farina A."/>
            <person name="Faro S."/>
            <person name="Ferguson D."/>
            <person name="Fisher S."/>
            <person name="Foley C.D."/>
            <person name="Franke A."/>
            <person name="Friedrich D."/>
            <person name="Gadbois L."/>
            <person name="Gearin G."/>
            <person name="Gearin C.R."/>
            <person name="Giannoukos G."/>
            <person name="Goode T."/>
            <person name="Graham J."/>
            <person name="Grandbois E."/>
            <person name="Grewal S."/>
            <person name="Gyaltsen K."/>
            <person name="Hafez N."/>
            <person name="Hagos B."/>
            <person name="Hall J."/>
            <person name="Henson C."/>
            <person name="Hollinger A."/>
            <person name="Honan T."/>
            <person name="Huard M.D."/>
            <person name="Hughes L."/>
            <person name="Hurhula B."/>
            <person name="Husby M.E."/>
            <person name="Kamat A."/>
            <person name="Kanga B."/>
            <person name="Kashin S."/>
            <person name="Khazanovich D."/>
            <person name="Kisner P."/>
            <person name="Lance K."/>
            <person name="Lara M."/>
            <person name="Lee W."/>
            <person name="Lennon N."/>
            <person name="Letendre F."/>
            <person name="LeVine R."/>
            <person name="Lipovsky A."/>
            <person name="Liu X."/>
            <person name="Liu J."/>
            <person name="Liu S."/>
            <person name="Lokyitsang T."/>
            <person name="Lokyitsang Y."/>
            <person name="Lubonja R."/>
            <person name="Lui A."/>
            <person name="MacDonald P."/>
            <person name="Magnisalis V."/>
            <person name="Maru K."/>
            <person name="Matthews C."/>
            <person name="McCusker W."/>
            <person name="McDonough S."/>
            <person name="Mehta T."/>
            <person name="Meldrim J."/>
            <person name="Meneus L."/>
            <person name="Mihai O."/>
            <person name="Mihalev A."/>
            <person name="Mihova T."/>
            <person name="Mittelman R."/>
            <person name="Mlenga V."/>
            <person name="Montmayeur A."/>
            <person name="Mulrain L."/>
            <person name="Navidi A."/>
            <person name="Naylor J."/>
            <person name="Negash T."/>
            <person name="Nguyen T."/>
            <person name="Nguyen N."/>
            <person name="Nicol R."/>
            <person name="Norbu C."/>
            <person name="Norbu N."/>
            <person name="Novod N."/>
            <person name="O'Neill B."/>
            <person name="Osman S."/>
            <person name="Markiewicz E."/>
            <person name="Oyono O.L."/>
            <person name="Patti C."/>
            <person name="Phunkhang P."/>
            <person name="Pierre F."/>
            <person name="Priest M."/>
            <person name="Raghuraman S."/>
            <person name="Rege F."/>
            <person name="Reyes R."/>
            <person name="Rise C."/>
            <person name="Rogov P."/>
            <person name="Ross K."/>
            <person name="Ryan E."/>
            <person name="Settipalli S."/>
            <person name="Shea T."/>
            <person name="Sherpa N."/>
            <person name="Shi L."/>
            <person name="Shih D."/>
            <person name="Sparrow T."/>
            <person name="Spaulding J."/>
            <person name="Stalker J."/>
            <person name="Stange-Thomann N."/>
            <person name="Stavropoulos S."/>
            <person name="Stone C."/>
            <person name="Strader C."/>
            <person name="Tesfaye S."/>
            <person name="Thomson T."/>
            <person name="Thoulutsang Y."/>
            <person name="Thoulutsang D."/>
            <person name="Topham K."/>
            <person name="Topping I."/>
            <person name="Tsamla T."/>
            <person name="Vassiliev H."/>
            <person name="Vo A."/>
            <person name="Wangchuk T."/>
            <person name="Wangdi T."/>
            <person name="Weiand M."/>
            <person name="Wilkinson J."/>
            <person name="Wilson A."/>
            <person name="Yadav S."/>
            <person name="Young G."/>
            <person name="Yu Q."/>
            <person name="Zembek L."/>
            <person name="Zhong D."/>
            <person name="Zimmer A."/>
            <person name="Zwirko Z."/>
            <person name="Jaffe D.B."/>
            <person name="Alvarez P."/>
            <person name="Brockman W."/>
            <person name="Butler J."/>
            <person name="Chin C."/>
            <person name="Gnerre S."/>
            <person name="Grabherr M."/>
            <person name="Kleber M."/>
            <person name="Mauceli E."/>
            <person name="MacCallum I."/>
        </authorList>
    </citation>
    <scope>NUCLEOTIDE SEQUENCE [LARGE SCALE GENOMIC DNA]</scope>
    <source>
        <strain evidence="9">Tucson 15010-1051.87</strain>
    </source>
</reference>
<evidence type="ECO:0000256" key="4">
    <source>
        <dbReference type="ARBA" id="ARBA00022729"/>
    </source>
</evidence>
<dbReference type="GO" id="GO:0005615">
    <property type="term" value="C:extracellular space"/>
    <property type="evidence" value="ECO:0007669"/>
    <property type="project" value="TreeGrafter"/>
</dbReference>
<evidence type="ECO:0000256" key="3">
    <source>
        <dbReference type="ARBA" id="ARBA00022525"/>
    </source>
</evidence>
<feature type="domain" description="Lipase" evidence="7">
    <location>
        <begin position="100"/>
        <end position="345"/>
    </location>
</feature>
<dbReference type="AlphaFoldDB" id="B4MEV5"/>
<dbReference type="InterPro" id="IPR000734">
    <property type="entry name" value="TAG_lipase"/>
</dbReference>
<keyword evidence="9" id="KW-1185">Reference proteome</keyword>
<accession>B4MEV5</accession>
<dbReference type="SUPFAM" id="SSF53474">
    <property type="entry name" value="alpha/beta-Hydrolases"/>
    <property type="match status" value="1"/>
</dbReference>
<proteinExistence type="inferred from homology"/>
<dbReference type="GO" id="GO:0016042">
    <property type="term" value="P:lipid catabolic process"/>
    <property type="evidence" value="ECO:0007669"/>
    <property type="project" value="TreeGrafter"/>
</dbReference>
<feature type="chain" id="PRO_5002817764" description="Lipase domain-containing protein" evidence="6">
    <location>
        <begin position="20"/>
        <end position="380"/>
    </location>
</feature>
<dbReference type="PANTHER" id="PTHR11610:SF149">
    <property type="entry name" value="FI01450P-RELATED"/>
    <property type="match status" value="1"/>
</dbReference>
<keyword evidence="3" id="KW-0964">Secreted</keyword>
<keyword evidence="4 6" id="KW-0732">Signal</keyword>
<keyword evidence="8" id="KW-0378">Hydrolase</keyword>
<dbReference type="GO" id="GO:0016298">
    <property type="term" value="F:lipase activity"/>
    <property type="evidence" value="ECO:0007669"/>
    <property type="project" value="InterPro"/>
</dbReference>
<dbReference type="STRING" id="7244.B4MEV5"/>
<dbReference type="OrthoDB" id="199913at2759"/>
<evidence type="ECO:0000256" key="5">
    <source>
        <dbReference type="RuleBase" id="RU004262"/>
    </source>
</evidence>
<comment type="subcellular location">
    <subcellularLocation>
        <location evidence="1">Secreted</location>
    </subcellularLocation>
</comment>
<dbReference type="InterPro" id="IPR029058">
    <property type="entry name" value="AB_hydrolase_fold"/>
</dbReference>
<dbReference type="Pfam" id="PF00151">
    <property type="entry name" value="Lipase"/>
    <property type="match status" value="1"/>
</dbReference>
<dbReference type="PhylomeDB" id="B4MEV5"/>
<dbReference type="PANTHER" id="PTHR11610">
    <property type="entry name" value="LIPASE"/>
    <property type="match status" value="1"/>
</dbReference>
<evidence type="ECO:0000259" key="7">
    <source>
        <dbReference type="Pfam" id="PF00151"/>
    </source>
</evidence>
<organism evidence="8 9">
    <name type="scientific">Drosophila virilis</name>
    <name type="common">Fruit fly</name>
    <dbReference type="NCBI Taxonomy" id="7244"/>
    <lineage>
        <taxon>Eukaryota</taxon>
        <taxon>Metazoa</taxon>
        <taxon>Ecdysozoa</taxon>
        <taxon>Arthropoda</taxon>
        <taxon>Hexapoda</taxon>
        <taxon>Insecta</taxon>
        <taxon>Pterygota</taxon>
        <taxon>Neoptera</taxon>
        <taxon>Endopterygota</taxon>
        <taxon>Diptera</taxon>
        <taxon>Brachycera</taxon>
        <taxon>Muscomorpha</taxon>
        <taxon>Ephydroidea</taxon>
        <taxon>Drosophilidae</taxon>
        <taxon>Drosophila</taxon>
    </lineage>
</organism>
<gene>
    <name evidence="8" type="primary">Dvir\GJ14890</name>
    <name evidence="8" type="ORF">Dvir_GJ14890</name>
</gene>
<dbReference type="Gene3D" id="3.40.50.1820">
    <property type="entry name" value="alpha/beta hydrolase"/>
    <property type="match status" value="1"/>
</dbReference>
<evidence type="ECO:0000256" key="2">
    <source>
        <dbReference type="ARBA" id="ARBA00010701"/>
    </source>
</evidence>